<keyword evidence="2" id="KW-1185">Reference proteome</keyword>
<gene>
    <name evidence="1" type="ORF">CSCA_4991</name>
</gene>
<protein>
    <submittedName>
        <fullName evidence="1">Uncharacterized protein</fullName>
    </submittedName>
</protein>
<organism evidence="1 2">
    <name type="scientific">Clostridium scatologenes</name>
    <dbReference type="NCBI Taxonomy" id="1548"/>
    <lineage>
        <taxon>Bacteria</taxon>
        <taxon>Bacillati</taxon>
        <taxon>Bacillota</taxon>
        <taxon>Clostridia</taxon>
        <taxon>Eubacteriales</taxon>
        <taxon>Clostridiaceae</taxon>
        <taxon>Clostridium</taxon>
    </lineage>
</organism>
<name>A0A0E3GSI2_CLOSL</name>
<evidence type="ECO:0000313" key="1">
    <source>
        <dbReference type="EMBL" id="AKA72116.1"/>
    </source>
</evidence>
<dbReference type="HOGENOM" id="CLU_2823579_0_0_9"/>
<dbReference type="AlphaFoldDB" id="A0A0E3GSI2"/>
<accession>A0A0E3GSI2</accession>
<dbReference type="Proteomes" id="UP000033115">
    <property type="component" value="Chromosome"/>
</dbReference>
<sequence length="66" mass="7368">MNSLQSINFDAKRCGACIFWQGERIICKCEVKYDESSVGKCNNPDSPAYGRGMPVVLSCFSKKDIK</sequence>
<reference evidence="1 2" key="1">
    <citation type="journal article" date="2015" name="J. Biotechnol.">
        <title>Complete genome sequence of a malodorant-producing acetogen, Clostridium scatologenes ATCC 25775(T).</title>
        <authorList>
            <person name="Zhu Z."/>
            <person name="Guo T."/>
            <person name="Zheng H."/>
            <person name="Song T."/>
            <person name="Ouyang P."/>
            <person name="Xie J."/>
        </authorList>
    </citation>
    <scope>NUCLEOTIDE SEQUENCE [LARGE SCALE GENOMIC DNA]</scope>
    <source>
        <strain evidence="1 2">ATCC 25775</strain>
    </source>
</reference>
<dbReference type="KEGG" id="csq:CSCA_4991"/>
<evidence type="ECO:0000313" key="2">
    <source>
        <dbReference type="Proteomes" id="UP000033115"/>
    </source>
</evidence>
<proteinExistence type="predicted"/>
<dbReference type="EMBL" id="CP009933">
    <property type="protein sequence ID" value="AKA72116.1"/>
    <property type="molecule type" value="Genomic_DNA"/>
</dbReference>
<dbReference type="RefSeq" id="WP_029163306.1">
    <property type="nucleotide sequence ID" value="NZ_CP009933.1"/>
</dbReference>